<evidence type="ECO:0000256" key="5">
    <source>
        <dbReference type="SAM" id="SignalP"/>
    </source>
</evidence>
<accession>A0A1X7A0F8</accession>
<gene>
    <name evidence="7" type="ORF">ROJ8625_03434</name>
</gene>
<dbReference type="EMBL" id="FWFK01000007">
    <property type="protein sequence ID" value="SLN67135.1"/>
    <property type="molecule type" value="Genomic_DNA"/>
</dbReference>
<dbReference type="Pfam" id="PF00691">
    <property type="entry name" value="OmpA"/>
    <property type="match status" value="1"/>
</dbReference>
<protein>
    <submittedName>
        <fullName evidence="7">Putative outer membrane lipoprotein</fullName>
    </submittedName>
</protein>
<evidence type="ECO:0000259" key="6">
    <source>
        <dbReference type="PROSITE" id="PS51123"/>
    </source>
</evidence>
<dbReference type="AlphaFoldDB" id="A0A1X7A0F8"/>
<dbReference type="InterPro" id="IPR006664">
    <property type="entry name" value="OMP_bac"/>
</dbReference>
<keyword evidence="8" id="KW-1185">Reference proteome</keyword>
<evidence type="ECO:0000313" key="8">
    <source>
        <dbReference type="Proteomes" id="UP000193570"/>
    </source>
</evidence>
<dbReference type="RefSeq" id="WP_085793113.1">
    <property type="nucleotide sequence ID" value="NZ_FWFK01000007.1"/>
</dbReference>
<sequence length="179" mass="17227">MGSRTGGFAAVAVAAMLAAGSASAQEGAECGVYVFFNSGQVALGQQSRDVLLEYARTYPGAELAVTGYTDAAGSAAANQALAQQRARNVAAALPGTSITSVVGVGEAVRPGTSGATDPLNRRVEVIRADCTGAGAVPTPLTANAGLAAGVGVGVIGLGAALAGDDDDDDGDSGTGTPGT</sequence>
<feature type="chain" id="PRO_5012214201" evidence="5">
    <location>
        <begin position="25"/>
        <end position="179"/>
    </location>
</feature>
<evidence type="ECO:0000313" key="7">
    <source>
        <dbReference type="EMBL" id="SLN67135.1"/>
    </source>
</evidence>
<dbReference type="InterPro" id="IPR036737">
    <property type="entry name" value="OmpA-like_sf"/>
</dbReference>
<dbReference type="OrthoDB" id="7873226at2"/>
<keyword evidence="3" id="KW-0998">Cell outer membrane</keyword>
<keyword evidence="2 4" id="KW-0472">Membrane</keyword>
<dbReference type="Proteomes" id="UP000193570">
    <property type="component" value="Unassembled WGS sequence"/>
</dbReference>
<evidence type="ECO:0000256" key="4">
    <source>
        <dbReference type="PROSITE-ProRule" id="PRU00473"/>
    </source>
</evidence>
<organism evidence="7 8">
    <name type="scientific">Roseivivax jejudonensis</name>
    <dbReference type="NCBI Taxonomy" id="1529041"/>
    <lineage>
        <taxon>Bacteria</taxon>
        <taxon>Pseudomonadati</taxon>
        <taxon>Pseudomonadota</taxon>
        <taxon>Alphaproteobacteria</taxon>
        <taxon>Rhodobacterales</taxon>
        <taxon>Roseobacteraceae</taxon>
        <taxon>Roseivivax</taxon>
    </lineage>
</organism>
<dbReference type="PROSITE" id="PS51123">
    <property type="entry name" value="OMPA_2"/>
    <property type="match status" value="1"/>
</dbReference>
<evidence type="ECO:0000256" key="2">
    <source>
        <dbReference type="ARBA" id="ARBA00023136"/>
    </source>
</evidence>
<keyword evidence="7" id="KW-0449">Lipoprotein</keyword>
<dbReference type="PANTHER" id="PTHR30329:SF21">
    <property type="entry name" value="LIPOPROTEIN YIAD-RELATED"/>
    <property type="match status" value="1"/>
</dbReference>
<comment type="subcellular location">
    <subcellularLocation>
        <location evidence="1">Cell outer membrane</location>
    </subcellularLocation>
</comment>
<dbReference type="PANTHER" id="PTHR30329">
    <property type="entry name" value="STATOR ELEMENT OF FLAGELLAR MOTOR COMPLEX"/>
    <property type="match status" value="1"/>
</dbReference>
<feature type="signal peptide" evidence="5">
    <location>
        <begin position="1"/>
        <end position="24"/>
    </location>
</feature>
<keyword evidence="5" id="KW-0732">Signal</keyword>
<proteinExistence type="predicted"/>
<dbReference type="Gene3D" id="3.30.1330.60">
    <property type="entry name" value="OmpA-like domain"/>
    <property type="match status" value="1"/>
</dbReference>
<evidence type="ECO:0000256" key="3">
    <source>
        <dbReference type="ARBA" id="ARBA00023237"/>
    </source>
</evidence>
<dbReference type="GO" id="GO:0009279">
    <property type="term" value="C:cell outer membrane"/>
    <property type="evidence" value="ECO:0007669"/>
    <property type="project" value="UniProtKB-SubCell"/>
</dbReference>
<name>A0A1X7A0F8_9RHOB</name>
<evidence type="ECO:0000256" key="1">
    <source>
        <dbReference type="ARBA" id="ARBA00004442"/>
    </source>
</evidence>
<reference evidence="7 8" key="1">
    <citation type="submission" date="2017-03" db="EMBL/GenBank/DDBJ databases">
        <authorList>
            <person name="Afonso C.L."/>
            <person name="Miller P.J."/>
            <person name="Scott M.A."/>
            <person name="Spackman E."/>
            <person name="Goraichik I."/>
            <person name="Dimitrov K.M."/>
            <person name="Suarez D.L."/>
            <person name="Swayne D.E."/>
        </authorList>
    </citation>
    <scope>NUCLEOTIDE SEQUENCE [LARGE SCALE GENOMIC DNA]</scope>
    <source>
        <strain evidence="7 8">CECT 8625</strain>
    </source>
</reference>
<dbReference type="InterPro" id="IPR050330">
    <property type="entry name" value="Bact_OuterMem_StrucFunc"/>
</dbReference>
<dbReference type="PRINTS" id="PR01021">
    <property type="entry name" value="OMPADOMAIN"/>
</dbReference>
<dbReference type="InterPro" id="IPR006665">
    <property type="entry name" value="OmpA-like"/>
</dbReference>
<feature type="domain" description="OmpA-like" evidence="6">
    <location>
        <begin position="23"/>
        <end position="131"/>
    </location>
</feature>
<dbReference type="SUPFAM" id="SSF103088">
    <property type="entry name" value="OmpA-like"/>
    <property type="match status" value="1"/>
</dbReference>